<dbReference type="InterPro" id="IPR036097">
    <property type="entry name" value="HisK_dim/P_sf"/>
</dbReference>
<comment type="catalytic activity">
    <reaction evidence="1">
        <text>ATP + protein L-histidine = ADP + protein N-phospho-L-histidine.</text>
        <dbReference type="EC" id="2.7.13.3"/>
    </reaction>
</comment>
<dbReference type="Proteomes" id="UP000003835">
    <property type="component" value="Unassembled WGS sequence"/>
</dbReference>
<accession>B4VQE3</accession>
<dbReference type="PROSITE" id="PS50885">
    <property type="entry name" value="HAMP"/>
    <property type="match status" value="1"/>
</dbReference>
<dbReference type="InterPro" id="IPR003660">
    <property type="entry name" value="HAMP_dom"/>
</dbReference>
<keyword evidence="9" id="KW-0472">Membrane</keyword>
<keyword evidence="8" id="KW-0175">Coiled coil</keyword>
<dbReference type="InterPro" id="IPR004358">
    <property type="entry name" value="Sig_transdc_His_kin-like_C"/>
</dbReference>
<evidence type="ECO:0000259" key="10">
    <source>
        <dbReference type="PROSITE" id="PS50109"/>
    </source>
</evidence>
<dbReference type="PANTHER" id="PTHR43711:SF26">
    <property type="entry name" value="SENSOR HISTIDINE KINASE RCSC"/>
    <property type="match status" value="1"/>
</dbReference>
<dbReference type="CDD" id="cd00082">
    <property type="entry name" value="HisKA"/>
    <property type="match status" value="1"/>
</dbReference>
<dbReference type="CDD" id="cd16922">
    <property type="entry name" value="HATPase_EvgS-ArcB-TorS-like"/>
    <property type="match status" value="1"/>
</dbReference>
<dbReference type="Pfam" id="PF02518">
    <property type="entry name" value="HATPase_c"/>
    <property type="match status" value="1"/>
</dbReference>
<dbReference type="STRING" id="118168.MC7420_6482"/>
<dbReference type="eggNOG" id="COG5002">
    <property type="taxonomic scope" value="Bacteria"/>
</dbReference>
<keyword evidence="7" id="KW-0902">Two-component regulatory system</keyword>
<dbReference type="InterPro" id="IPR003594">
    <property type="entry name" value="HATPase_dom"/>
</dbReference>
<dbReference type="EC" id="2.7.13.3" evidence="3"/>
<dbReference type="Pfam" id="PF00672">
    <property type="entry name" value="HAMP"/>
    <property type="match status" value="1"/>
</dbReference>
<protein>
    <recommendedName>
        <fullName evidence="3">histidine kinase</fullName>
        <ecNumber evidence="3">2.7.13.3</ecNumber>
    </recommendedName>
</protein>
<evidence type="ECO:0000256" key="2">
    <source>
        <dbReference type="ARBA" id="ARBA00004370"/>
    </source>
</evidence>
<dbReference type="PRINTS" id="PR00344">
    <property type="entry name" value="BCTRLSENSOR"/>
</dbReference>
<dbReference type="HOGENOM" id="CLU_000445_89_6_3"/>
<keyword evidence="9" id="KW-1133">Transmembrane helix</keyword>
<feature type="coiled-coil region" evidence="8">
    <location>
        <begin position="236"/>
        <end position="266"/>
    </location>
</feature>
<evidence type="ECO:0000256" key="7">
    <source>
        <dbReference type="ARBA" id="ARBA00023012"/>
    </source>
</evidence>
<evidence type="ECO:0000259" key="11">
    <source>
        <dbReference type="PROSITE" id="PS50885"/>
    </source>
</evidence>
<dbReference type="PANTHER" id="PTHR43711">
    <property type="entry name" value="TWO-COMPONENT HISTIDINE KINASE"/>
    <property type="match status" value="1"/>
</dbReference>
<comment type="subcellular location">
    <subcellularLocation>
        <location evidence="2">Membrane</location>
    </subcellularLocation>
</comment>
<gene>
    <name evidence="12" type="ORF">MC7420_6482</name>
</gene>
<dbReference type="InterPro" id="IPR035965">
    <property type="entry name" value="PAS-like_dom_sf"/>
</dbReference>
<organism evidence="12 13">
    <name type="scientific">Coleofasciculus chthonoplastes PCC 7420</name>
    <dbReference type="NCBI Taxonomy" id="118168"/>
    <lineage>
        <taxon>Bacteria</taxon>
        <taxon>Bacillati</taxon>
        <taxon>Cyanobacteriota</taxon>
        <taxon>Cyanophyceae</taxon>
        <taxon>Coleofasciculales</taxon>
        <taxon>Coleofasciculaceae</taxon>
        <taxon>Coleofasciculus</taxon>
    </lineage>
</organism>
<evidence type="ECO:0000256" key="4">
    <source>
        <dbReference type="ARBA" id="ARBA00022553"/>
    </source>
</evidence>
<dbReference type="InterPro" id="IPR000014">
    <property type="entry name" value="PAS"/>
</dbReference>
<dbReference type="SUPFAM" id="SSF55785">
    <property type="entry name" value="PYP-like sensor domain (PAS domain)"/>
    <property type="match status" value="1"/>
</dbReference>
<name>B4VQE3_9CYAN</name>
<dbReference type="AlphaFoldDB" id="B4VQE3"/>
<feature type="domain" description="HAMP" evidence="11">
    <location>
        <begin position="192"/>
        <end position="244"/>
    </location>
</feature>
<evidence type="ECO:0000256" key="9">
    <source>
        <dbReference type="SAM" id="Phobius"/>
    </source>
</evidence>
<reference evidence="12 13" key="1">
    <citation type="submission" date="2008-07" db="EMBL/GenBank/DDBJ databases">
        <authorList>
            <person name="Tandeau de Marsac N."/>
            <person name="Ferriera S."/>
            <person name="Johnson J."/>
            <person name="Kravitz S."/>
            <person name="Beeson K."/>
            <person name="Sutton G."/>
            <person name="Rogers Y.-H."/>
            <person name="Friedman R."/>
            <person name="Frazier M."/>
            <person name="Venter J.C."/>
        </authorList>
    </citation>
    <scope>NUCLEOTIDE SEQUENCE [LARGE SCALE GENOMIC DNA]</scope>
    <source>
        <strain evidence="12 13">PCC 7420</strain>
    </source>
</reference>
<dbReference type="GO" id="GO:0000155">
    <property type="term" value="F:phosphorelay sensor kinase activity"/>
    <property type="evidence" value="ECO:0007669"/>
    <property type="project" value="InterPro"/>
</dbReference>
<dbReference type="InterPro" id="IPR005467">
    <property type="entry name" value="His_kinase_dom"/>
</dbReference>
<proteinExistence type="predicted"/>
<keyword evidence="13" id="KW-1185">Reference proteome</keyword>
<dbReference type="SMART" id="SM00387">
    <property type="entry name" value="HATPase_c"/>
    <property type="match status" value="1"/>
</dbReference>
<evidence type="ECO:0000313" key="12">
    <source>
        <dbReference type="EMBL" id="EDX75827.1"/>
    </source>
</evidence>
<evidence type="ECO:0000313" key="13">
    <source>
        <dbReference type="Proteomes" id="UP000003835"/>
    </source>
</evidence>
<feature type="domain" description="Histidine kinase" evidence="10">
    <location>
        <begin position="393"/>
        <end position="655"/>
    </location>
</feature>
<sequence>MARFNPKKGSLATKITLAMTTLVIVAVASVTMLSLRRQQETFRDELEQQADLLLDTLVVATQDSLYFLDVSYMKELMEELGKDKVLVAGQIYDKDGRVLADAYSRNVLAYGVKPDPLGQELVESNETVFKWQSDQLLAGKAVVLGRQRLGAVRVGLSTAPLKAKMAAVRNEGIAMGLAAAMVGTLVALLLSRSITEPLKQMTAATQHLAKGDLSQKIAIDTNDELAVLAGAFNSMTDQLRNLIESLEHQTEDLRQSEAKNSALLNAIPDLMFRFSPDGIFLDFKAPKGESYLQSSETWVGQPVSDVLPQEVARLCLEYVERTLKTQDIQIFEYELFVEEQRRNFEARLVVSGKREVLAIVRDITDAKLVQIEFQQAKEEAEAANRAKSAFLASMSHELRTPLNGILGLSELLREDAEDLGYTDFVPDLQQIYDSGLHLLNLITDILDISKIEAGKMSLYLESFDISTLIVEVQKTVQPLIKKKTNTLEVHGAASLGTMYADRTKVKQLLLNLISNSAKFTENGTIVLSVTRESENEGNGNSKRDAKMLLVNGELSVVSSATLDSASMPDAGNDDQTSDWVIFSVSDTGIGMTPEQAAKIFQPFVQADDSTTKKYGGTGLGLAICQRFCEMMGGNIQVESEVGVGSTFSFYLPAKVKDPKPEKVSSSR</sequence>
<dbReference type="Gene3D" id="3.30.565.10">
    <property type="entry name" value="Histidine kinase-like ATPase, C-terminal domain"/>
    <property type="match status" value="1"/>
</dbReference>
<keyword evidence="6" id="KW-0418">Kinase</keyword>
<keyword evidence="9" id="KW-0812">Transmembrane</keyword>
<dbReference type="InterPro" id="IPR013656">
    <property type="entry name" value="PAS_4"/>
</dbReference>
<dbReference type="Gene3D" id="1.10.287.130">
    <property type="match status" value="1"/>
</dbReference>
<dbReference type="SUPFAM" id="SSF47384">
    <property type="entry name" value="Homodimeric domain of signal transducing histidine kinase"/>
    <property type="match status" value="1"/>
</dbReference>
<dbReference type="InterPro" id="IPR050736">
    <property type="entry name" value="Sensor_HK_Regulatory"/>
</dbReference>
<dbReference type="CDD" id="cd00130">
    <property type="entry name" value="PAS"/>
    <property type="match status" value="1"/>
</dbReference>
<dbReference type="Gene3D" id="3.30.450.20">
    <property type="entry name" value="PAS domain"/>
    <property type="match status" value="1"/>
</dbReference>
<dbReference type="SMART" id="SM00388">
    <property type="entry name" value="HisKA"/>
    <property type="match status" value="1"/>
</dbReference>
<dbReference type="Gene3D" id="6.10.340.10">
    <property type="match status" value="1"/>
</dbReference>
<dbReference type="GO" id="GO:0016020">
    <property type="term" value="C:membrane"/>
    <property type="evidence" value="ECO:0007669"/>
    <property type="project" value="UniProtKB-SubCell"/>
</dbReference>
<evidence type="ECO:0000256" key="6">
    <source>
        <dbReference type="ARBA" id="ARBA00022777"/>
    </source>
</evidence>
<feature type="transmembrane region" description="Helical" evidence="9">
    <location>
        <begin position="172"/>
        <end position="191"/>
    </location>
</feature>
<evidence type="ECO:0000256" key="8">
    <source>
        <dbReference type="SAM" id="Coils"/>
    </source>
</evidence>
<dbReference type="OrthoDB" id="510512at2"/>
<dbReference type="Pfam" id="PF08448">
    <property type="entry name" value="PAS_4"/>
    <property type="match status" value="1"/>
</dbReference>
<dbReference type="SMART" id="SM00304">
    <property type="entry name" value="HAMP"/>
    <property type="match status" value="1"/>
</dbReference>
<keyword evidence="4" id="KW-0597">Phosphoprotein</keyword>
<dbReference type="SUPFAM" id="SSF158472">
    <property type="entry name" value="HAMP domain-like"/>
    <property type="match status" value="1"/>
</dbReference>
<evidence type="ECO:0000256" key="5">
    <source>
        <dbReference type="ARBA" id="ARBA00022679"/>
    </source>
</evidence>
<dbReference type="Pfam" id="PF00512">
    <property type="entry name" value="HisKA"/>
    <property type="match status" value="1"/>
</dbReference>
<evidence type="ECO:0000256" key="1">
    <source>
        <dbReference type="ARBA" id="ARBA00000085"/>
    </source>
</evidence>
<evidence type="ECO:0000256" key="3">
    <source>
        <dbReference type="ARBA" id="ARBA00012438"/>
    </source>
</evidence>
<feature type="transmembrane region" description="Helical" evidence="9">
    <location>
        <begin position="15"/>
        <end position="35"/>
    </location>
</feature>
<dbReference type="InterPro" id="IPR036890">
    <property type="entry name" value="HATPase_C_sf"/>
</dbReference>
<dbReference type="RefSeq" id="WP_006100965.1">
    <property type="nucleotide sequence ID" value="NZ_DS989848.1"/>
</dbReference>
<dbReference type="SUPFAM" id="SSF55874">
    <property type="entry name" value="ATPase domain of HSP90 chaperone/DNA topoisomerase II/histidine kinase"/>
    <property type="match status" value="1"/>
</dbReference>
<dbReference type="EMBL" id="DS989848">
    <property type="protein sequence ID" value="EDX75827.1"/>
    <property type="molecule type" value="Genomic_DNA"/>
</dbReference>
<dbReference type="InterPro" id="IPR003661">
    <property type="entry name" value="HisK_dim/P_dom"/>
</dbReference>
<dbReference type="PROSITE" id="PS50109">
    <property type="entry name" value="HIS_KIN"/>
    <property type="match status" value="1"/>
</dbReference>
<dbReference type="CDD" id="cd06225">
    <property type="entry name" value="HAMP"/>
    <property type="match status" value="1"/>
</dbReference>
<keyword evidence="5" id="KW-0808">Transferase</keyword>